<keyword evidence="2" id="KW-1185">Reference proteome</keyword>
<accession>A0ABX2B7X8</accession>
<organism evidence="1 2">
    <name type="scientific">Vreelandella venusta</name>
    <dbReference type="NCBI Taxonomy" id="44935"/>
    <lineage>
        <taxon>Bacteria</taxon>
        <taxon>Pseudomonadati</taxon>
        <taxon>Pseudomonadota</taxon>
        <taxon>Gammaproteobacteria</taxon>
        <taxon>Oceanospirillales</taxon>
        <taxon>Halomonadaceae</taxon>
        <taxon>Vreelandella</taxon>
    </lineage>
</organism>
<proteinExistence type="predicted"/>
<evidence type="ECO:0000313" key="1">
    <source>
        <dbReference type="EMBL" id="NPT30127.1"/>
    </source>
</evidence>
<gene>
    <name evidence="1" type="ORF">DDR56_06035</name>
</gene>
<dbReference type="Proteomes" id="UP001318401">
    <property type="component" value="Unassembled WGS sequence"/>
</dbReference>
<evidence type="ECO:0000313" key="2">
    <source>
        <dbReference type="Proteomes" id="UP001318401"/>
    </source>
</evidence>
<protein>
    <submittedName>
        <fullName evidence="1">Uncharacterized protein</fullName>
    </submittedName>
</protein>
<name>A0ABX2B7X8_9GAMM</name>
<comment type="caution">
    <text evidence="1">The sequence shown here is derived from an EMBL/GenBank/DDBJ whole genome shotgun (WGS) entry which is preliminary data.</text>
</comment>
<reference evidence="1 2" key="1">
    <citation type="submission" date="2018-04" db="EMBL/GenBank/DDBJ databases">
        <authorList>
            <person name="Li G."/>
            <person name="Du W."/>
            <person name="Bai Y."/>
        </authorList>
    </citation>
    <scope>NUCLEOTIDE SEQUENCE [LARGE SCALE GENOMIC DNA]</scope>
    <source>
        <strain evidence="1 2">YYYZ-3</strain>
    </source>
</reference>
<dbReference type="EMBL" id="QDKN01000002">
    <property type="protein sequence ID" value="NPT30127.1"/>
    <property type="molecule type" value="Genomic_DNA"/>
</dbReference>
<sequence>MEAIRIGAISKAEGLVQLNKALVNVYQITWWGTLHSLTQGDSPFARAVIDAFEAQHTATIEPLLSDAQNKE</sequence>